<dbReference type="PROSITE" id="PS50405">
    <property type="entry name" value="GST_CTER"/>
    <property type="match status" value="1"/>
</dbReference>
<feature type="disulfide bond" evidence="8">
    <location>
        <begin position="551"/>
        <end position="558"/>
    </location>
</feature>
<dbReference type="InterPro" id="IPR040079">
    <property type="entry name" value="Glutathione_S-Trfase"/>
</dbReference>
<dbReference type="SUPFAM" id="SSF47616">
    <property type="entry name" value="GST C-terminal domain-like"/>
    <property type="match status" value="1"/>
</dbReference>
<gene>
    <name evidence="17" type="ORF">DCHRY22_LOCUS13338</name>
</gene>
<dbReference type="InterPro" id="IPR036249">
    <property type="entry name" value="Thioredoxin-like_sf"/>
</dbReference>
<comment type="similarity">
    <text evidence="1 10 11">Belongs to the peptidase M2 family.</text>
</comment>
<evidence type="ECO:0000256" key="13">
    <source>
        <dbReference type="SAM" id="Phobius"/>
    </source>
</evidence>
<dbReference type="OrthoDB" id="10029630at2759"/>
<dbReference type="Gene3D" id="3.40.30.10">
    <property type="entry name" value="Glutaredoxin"/>
    <property type="match status" value="1"/>
</dbReference>
<dbReference type="Pfam" id="PF13417">
    <property type="entry name" value="GST_N_3"/>
    <property type="match status" value="1"/>
</dbReference>
<dbReference type="InterPro" id="IPR036282">
    <property type="entry name" value="Glutathione-S-Trfase_C_sf"/>
</dbReference>
<dbReference type="InterPro" id="IPR001548">
    <property type="entry name" value="Peptidase_M2"/>
</dbReference>
<dbReference type="PRINTS" id="PR00791">
    <property type="entry name" value="PEPDIPTASEA"/>
</dbReference>
<dbReference type="Pfam" id="PF01401">
    <property type="entry name" value="Peptidase_M2"/>
    <property type="match status" value="1"/>
</dbReference>
<reference evidence="17" key="1">
    <citation type="submission" date="2021-09" db="EMBL/GenBank/DDBJ databases">
        <authorList>
            <person name="Martin H S."/>
        </authorList>
    </citation>
    <scope>NUCLEOTIDE SEQUENCE</scope>
</reference>
<keyword evidence="4 8" id="KW-1015">Disulfide bond</keyword>
<dbReference type="AlphaFoldDB" id="A0A8J2R792"/>
<evidence type="ECO:0000256" key="4">
    <source>
        <dbReference type="ARBA" id="ARBA00023157"/>
    </source>
</evidence>
<dbReference type="Proteomes" id="UP000789524">
    <property type="component" value="Unassembled WGS sequence"/>
</dbReference>
<feature type="binding site" evidence="7">
    <location>
        <position position="788"/>
    </location>
    <ligand>
        <name>Zn(2+)</name>
        <dbReference type="ChEBI" id="CHEBI:29105"/>
        <label>1</label>
        <note>catalytic</note>
    </ligand>
</feature>
<feature type="transmembrane region" description="Helical" evidence="13">
    <location>
        <begin position="1020"/>
        <end position="1041"/>
    </location>
</feature>
<feature type="glycosylation site" description="N-linked (GlcNAc...) asparagine; partial" evidence="6">
    <location>
        <position position="554"/>
    </location>
</feature>
<dbReference type="PANTHER" id="PTHR10514:SF27">
    <property type="entry name" value="ANGIOTENSIN-CONVERTING ENZYME"/>
    <property type="match status" value="1"/>
</dbReference>
<evidence type="ECO:0000256" key="1">
    <source>
        <dbReference type="ARBA" id="ARBA00008139"/>
    </source>
</evidence>
<keyword evidence="7 11" id="KW-0862">Zinc</keyword>
<evidence type="ECO:0000256" key="14">
    <source>
        <dbReference type="SAM" id="SignalP"/>
    </source>
</evidence>
<keyword evidence="11" id="KW-0378">Hydrolase</keyword>
<protein>
    <recommendedName>
        <fullName evidence="11">Angiotensin-converting enzyme</fullName>
        <ecNumber evidence="11">3.4.-.-</ecNumber>
    </recommendedName>
</protein>
<feature type="domain" description="GST C-terminal" evidence="16">
    <location>
        <begin position="266"/>
        <end position="403"/>
    </location>
</feature>
<dbReference type="PROSITE" id="PS50404">
    <property type="entry name" value="GST_NTER"/>
    <property type="match status" value="1"/>
</dbReference>
<evidence type="ECO:0000256" key="8">
    <source>
        <dbReference type="PIRSR" id="PIRSR601548-4"/>
    </source>
</evidence>
<dbReference type="CDD" id="cd03045">
    <property type="entry name" value="GST_N_Delta_Epsilon"/>
    <property type="match status" value="1"/>
</dbReference>
<evidence type="ECO:0000256" key="7">
    <source>
        <dbReference type="PIRSR" id="PIRSR601548-3"/>
    </source>
</evidence>
<dbReference type="InterPro" id="IPR004045">
    <property type="entry name" value="Glutathione_S-Trfase_N"/>
</dbReference>
<keyword evidence="7 11" id="KW-0479">Metal-binding</keyword>
<dbReference type="FunFam" id="1.20.1050.10:FF:000007">
    <property type="entry name" value="Glutathione S-transferase 1-1"/>
    <property type="match status" value="1"/>
</dbReference>
<dbReference type="GO" id="GO:0008237">
    <property type="term" value="F:metallopeptidase activity"/>
    <property type="evidence" value="ECO:0007669"/>
    <property type="project" value="UniProtKB-KW"/>
</dbReference>
<dbReference type="SUPFAM" id="SSF52833">
    <property type="entry name" value="Thioredoxin-like"/>
    <property type="match status" value="1"/>
</dbReference>
<dbReference type="PANTHER" id="PTHR10514">
    <property type="entry name" value="ANGIOTENSIN-CONVERTING ENZYME"/>
    <property type="match status" value="1"/>
</dbReference>
<evidence type="ECO:0000256" key="10">
    <source>
        <dbReference type="PROSITE-ProRule" id="PRU01355"/>
    </source>
</evidence>
<dbReference type="GO" id="GO:0006508">
    <property type="term" value="P:proteolysis"/>
    <property type="evidence" value="ECO:0007669"/>
    <property type="project" value="UniProtKB-KW"/>
</dbReference>
<dbReference type="InterPro" id="IPR010987">
    <property type="entry name" value="Glutathione-S-Trfase_C-like"/>
</dbReference>
<keyword evidence="11" id="KW-0482">Metalloprotease</keyword>
<comment type="subunit">
    <text evidence="2">Homodimer.</text>
</comment>
<dbReference type="SUPFAM" id="SSF55486">
    <property type="entry name" value="Metalloproteases ('zincins'), catalytic domain"/>
    <property type="match status" value="1"/>
</dbReference>
<evidence type="ECO:0000256" key="3">
    <source>
        <dbReference type="ARBA" id="ARBA00022729"/>
    </source>
</evidence>
<feature type="binding site" evidence="9">
    <location>
        <position position="788"/>
    </location>
    <ligand>
        <name>Zn(2+)</name>
        <dbReference type="ChEBI" id="CHEBI:29105"/>
        <label>2</label>
        <note>catalytic</note>
    </ligand>
</feature>
<dbReference type="Gene3D" id="1.20.1050.10">
    <property type="match status" value="1"/>
</dbReference>
<feature type="disulfide bond" evidence="8 10">
    <location>
        <begin position="750"/>
        <end position="768"/>
    </location>
</feature>
<dbReference type="CDD" id="cd06461">
    <property type="entry name" value="M2_ACE"/>
    <property type="match status" value="1"/>
</dbReference>
<keyword evidence="13" id="KW-0472">Membrane</keyword>
<keyword evidence="13" id="KW-1133">Transmembrane helix</keyword>
<evidence type="ECO:0000256" key="12">
    <source>
        <dbReference type="SAM" id="MobiDB-lite"/>
    </source>
</evidence>
<dbReference type="SFLD" id="SFLDG01153">
    <property type="entry name" value="Main.4:_Theta-like"/>
    <property type="match status" value="1"/>
</dbReference>
<evidence type="ECO:0000313" key="17">
    <source>
        <dbReference type="EMBL" id="CAG9579768.1"/>
    </source>
</evidence>
<feature type="region of interest" description="Disordered" evidence="12">
    <location>
        <begin position="91"/>
        <end position="161"/>
    </location>
</feature>
<organism evidence="17 18">
    <name type="scientific">Danaus chrysippus</name>
    <name type="common">African queen</name>
    <dbReference type="NCBI Taxonomy" id="151541"/>
    <lineage>
        <taxon>Eukaryota</taxon>
        <taxon>Metazoa</taxon>
        <taxon>Ecdysozoa</taxon>
        <taxon>Arthropoda</taxon>
        <taxon>Hexapoda</taxon>
        <taxon>Insecta</taxon>
        <taxon>Pterygota</taxon>
        <taxon>Neoptera</taxon>
        <taxon>Endopterygota</taxon>
        <taxon>Lepidoptera</taxon>
        <taxon>Glossata</taxon>
        <taxon>Ditrysia</taxon>
        <taxon>Papilionoidea</taxon>
        <taxon>Nymphalidae</taxon>
        <taxon>Danainae</taxon>
        <taxon>Danaini</taxon>
        <taxon>Danaina</taxon>
        <taxon>Danaus</taxon>
        <taxon>Anosia</taxon>
    </lineage>
</organism>
<keyword evidence="5 6" id="KW-0325">Glycoprotein</keyword>
<keyword evidence="11" id="KW-0645">Protease</keyword>
<evidence type="ECO:0000256" key="6">
    <source>
        <dbReference type="PIRSR" id="PIRSR601548-10"/>
    </source>
</evidence>
<feature type="disulfide bond" evidence="8">
    <location>
        <begin position="937"/>
        <end position="949"/>
    </location>
</feature>
<dbReference type="FunFam" id="3.40.30.10:FF:000034">
    <property type="entry name" value="glutathione S-transferase 1"/>
    <property type="match status" value="1"/>
</dbReference>
<evidence type="ECO:0000256" key="11">
    <source>
        <dbReference type="RuleBase" id="RU361144"/>
    </source>
</evidence>
<name>A0A8J2R792_9NEOP</name>
<comment type="caution">
    <text evidence="10">Lacks conserved residue(s) required for the propagation of feature annotation.</text>
</comment>
<dbReference type="EMBL" id="CAKASE010000079">
    <property type="protein sequence ID" value="CAG9579768.1"/>
    <property type="molecule type" value="Genomic_DNA"/>
</dbReference>
<dbReference type="SFLD" id="SFLDS00019">
    <property type="entry name" value="Glutathione_Transferase_(cytos"/>
    <property type="match status" value="1"/>
</dbReference>
<comment type="cofactor">
    <cofactor evidence="11">
        <name>Zn(2+)</name>
        <dbReference type="ChEBI" id="CHEBI:29105"/>
    </cofactor>
    <text evidence="11">Binds 1 zinc ion per subunit.</text>
</comment>
<evidence type="ECO:0000259" key="15">
    <source>
        <dbReference type="PROSITE" id="PS50404"/>
    </source>
</evidence>
<accession>A0A8J2R792</accession>
<keyword evidence="18" id="KW-1185">Reference proteome</keyword>
<evidence type="ECO:0000259" key="16">
    <source>
        <dbReference type="PROSITE" id="PS50405"/>
    </source>
</evidence>
<dbReference type="EC" id="3.4.-.-" evidence="11"/>
<sequence>MLKIIIVASILSTAFSKQYAYINNNLVEFEDPTSLPYPYQELNPLNVSQQSKPGYQSVVGLAEVVPNVGTVAVVESPLSFLGSLVLDTNRDQKMGNSKSKKMKITQSDGQQTDDNRERINTIKTETNDVDLNKKNIEGDSSNEQIEEKSNDNASSASTVEVLDDNNAAARSKGGKMPSEPIKLYYVPPSPPCRAVMMTARALGIDLDLVLTNIMEGQHMTPEFLKMNPQHTVPTMDDSGFILWESRAIMTYLANAYGRDDSLYPKNPRSRALVDQRLNFDLGTLFNRFFNLYGRMLFHGEKYDDEAAKKLKEAIGWMNTMLDGRAFVAGDNMTLADISIIVTFSNLEALICLGIVSIGKGMQFSNNPTSEMSADEKGVAFNKTEQSNESGYEVEGDVEDKKYLDEAMKTVLDPNTVILKGDEVVQNFKSQIDNLEHGNVSMETFMTEMDKLSLEICKTSQESLWEYVTDINSETKKTRMVRIAAEEDEIKKQYWTIFKTKYLKSAYTTNDEKLARKVRIIRDRGTNVLMPQSKQREEIDTMQRIWSRVAVCAYNISNCNAEDSMRTMSDIITIFKTSNDTKELSYYWRAYRDATGKKIRPIFKDYVLRMNKVAISEGFNDAGDMWRYAFHDSTLEIKQTVERLWNEIKPIYNLLHRFVRKRMEIYYEELKGDNNIIPAHVLGNLWAQEWQAIYPKVAPYPNIERPTVVSNETVNARDLFHAVDEFHQSLGFESAQDTFQDITESMSTVNCLPSSHDMCDGTHYKIKWCGEKISDVTIGLSRAARLLGHVQYFKHYRNLEPLYRDGPNPAFHDAVSDIVAVQITSPNHLATLNFVKVDTTDNSTINHLLWLALEKFPLMAYAYVLDKWRWDVFSNSSMENLNQHWWDLRIKETGISAPVLRNESDLDPAAKYHVVSHVQYITYLISHILEFQILSSLCKKANHTGPLHECSIYGVKEAGKLLSDGMSLGASKDWSIVLKTMTGETELSTSGILDYFSPLKDFLNEEIRKLESHKDEVDSNAPFVVGIIVVILIILMFVLYCFKKKDKVRQLFSLCGLSKNGSLDIATQEIPRRKPDAVVEREEKV</sequence>
<dbReference type="CDD" id="cd03177">
    <property type="entry name" value="GST_C_Delta_Epsilon"/>
    <property type="match status" value="1"/>
</dbReference>
<evidence type="ECO:0000256" key="5">
    <source>
        <dbReference type="ARBA" id="ARBA00023180"/>
    </source>
</evidence>
<evidence type="ECO:0000256" key="9">
    <source>
        <dbReference type="PIRSR" id="PIRSR601548-8"/>
    </source>
</evidence>
<dbReference type="GO" id="GO:0004180">
    <property type="term" value="F:carboxypeptidase activity"/>
    <property type="evidence" value="ECO:0007669"/>
    <property type="project" value="UniProtKB-KW"/>
</dbReference>
<dbReference type="PROSITE" id="PS52011">
    <property type="entry name" value="PEPTIDASE_M2"/>
    <property type="match status" value="1"/>
</dbReference>
<dbReference type="GO" id="GO:0046872">
    <property type="term" value="F:metal ion binding"/>
    <property type="evidence" value="ECO:0007669"/>
    <property type="project" value="UniProtKB-KW"/>
</dbReference>
<feature type="domain" description="GST N-terminal" evidence="15">
    <location>
        <begin position="179"/>
        <end position="260"/>
    </location>
</feature>
<evidence type="ECO:0000256" key="2">
    <source>
        <dbReference type="ARBA" id="ARBA00011738"/>
    </source>
</evidence>
<evidence type="ECO:0000313" key="18">
    <source>
        <dbReference type="Proteomes" id="UP000789524"/>
    </source>
</evidence>
<dbReference type="GO" id="GO:0005886">
    <property type="term" value="C:plasma membrane"/>
    <property type="evidence" value="ECO:0007669"/>
    <property type="project" value="TreeGrafter"/>
</dbReference>
<feature type="signal peptide" evidence="14">
    <location>
        <begin position="1"/>
        <end position="16"/>
    </location>
</feature>
<keyword evidence="13" id="KW-0812">Transmembrane</keyword>
<keyword evidence="3 14" id="KW-0732">Signal</keyword>
<dbReference type="SFLD" id="SFLDG00358">
    <property type="entry name" value="Main_(cytGST)"/>
    <property type="match status" value="1"/>
</dbReference>
<comment type="caution">
    <text evidence="17">The sequence shown here is derived from an EMBL/GenBank/DDBJ whole genome shotgun (WGS) entry which is preliminary data.</text>
</comment>
<dbReference type="GO" id="GO:0008241">
    <property type="term" value="F:peptidyl-dipeptidase activity"/>
    <property type="evidence" value="ECO:0007669"/>
    <property type="project" value="InterPro"/>
</dbReference>
<keyword evidence="11" id="KW-0121">Carboxypeptidase</keyword>
<feature type="chain" id="PRO_5035150258" description="Angiotensin-converting enzyme" evidence="14">
    <location>
        <begin position="17"/>
        <end position="1084"/>
    </location>
</feature>
<proteinExistence type="inferred from homology"/>